<evidence type="ECO:0000313" key="3">
    <source>
        <dbReference type="Proteomes" id="UP000054266"/>
    </source>
</evidence>
<dbReference type="EMBL" id="KN846959">
    <property type="protein sequence ID" value="KIW66478.1"/>
    <property type="molecule type" value="Genomic_DNA"/>
</dbReference>
<name>A0A0D2FEL4_9EURO</name>
<evidence type="ECO:0000256" key="1">
    <source>
        <dbReference type="SAM" id="MobiDB-lite"/>
    </source>
</evidence>
<feature type="compositionally biased region" description="Polar residues" evidence="1">
    <location>
        <begin position="37"/>
        <end position="48"/>
    </location>
</feature>
<dbReference type="AlphaFoldDB" id="A0A0D2FEL4"/>
<evidence type="ECO:0000313" key="2">
    <source>
        <dbReference type="EMBL" id="KIW66478.1"/>
    </source>
</evidence>
<sequence length="138" mass="15507">MIGLDQTHPACSKARSSPDKMPPPSSPDNTLPADYRTWSTASVLNGHTSGRRSSDRHAPRPRTHPHPRLHAQSQSQSQSQQEPKPQPQSNAQFERRLNSKKELQGGMTGRWLKEDPKRDARKDYARALAVLQKPKVDT</sequence>
<reference evidence="2 3" key="1">
    <citation type="submission" date="2015-01" db="EMBL/GenBank/DDBJ databases">
        <title>The Genome Sequence of Capronia semiimmersa CBS27337.</title>
        <authorList>
            <consortium name="The Broad Institute Genomics Platform"/>
            <person name="Cuomo C."/>
            <person name="de Hoog S."/>
            <person name="Gorbushina A."/>
            <person name="Stielow B."/>
            <person name="Teixiera M."/>
            <person name="Abouelleil A."/>
            <person name="Chapman S.B."/>
            <person name="Priest M."/>
            <person name="Young S.K."/>
            <person name="Wortman J."/>
            <person name="Nusbaum C."/>
            <person name="Birren B."/>
        </authorList>
    </citation>
    <scope>NUCLEOTIDE SEQUENCE [LARGE SCALE GENOMIC DNA]</scope>
    <source>
        <strain evidence="2 3">CBS 27337</strain>
    </source>
</reference>
<feature type="region of interest" description="Disordered" evidence="1">
    <location>
        <begin position="1"/>
        <end position="119"/>
    </location>
</feature>
<protein>
    <submittedName>
        <fullName evidence="2">Uncharacterized protein</fullName>
    </submittedName>
</protein>
<gene>
    <name evidence="2" type="ORF">PV04_05811</name>
</gene>
<feature type="compositionally biased region" description="Basic residues" evidence="1">
    <location>
        <begin position="59"/>
        <end position="69"/>
    </location>
</feature>
<proteinExistence type="predicted"/>
<feature type="compositionally biased region" description="Basic and acidic residues" evidence="1">
    <location>
        <begin position="93"/>
        <end position="103"/>
    </location>
</feature>
<organism evidence="2 3">
    <name type="scientific">Phialophora macrospora</name>
    <dbReference type="NCBI Taxonomy" id="1851006"/>
    <lineage>
        <taxon>Eukaryota</taxon>
        <taxon>Fungi</taxon>
        <taxon>Dikarya</taxon>
        <taxon>Ascomycota</taxon>
        <taxon>Pezizomycotina</taxon>
        <taxon>Eurotiomycetes</taxon>
        <taxon>Chaetothyriomycetidae</taxon>
        <taxon>Chaetothyriales</taxon>
        <taxon>Herpotrichiellaceae</taxon>
        <taxon>Phialophora</taxon>
    </lineage>
</organism>
<dbReference type="HOGENOM" id="CLU_1855023_0_0_1"/>
<dbReference type="Proteomes" id="UP000054266">
    <property type="component" value="Unassembled WGS sequence"/>
</dbReference>
<accession>A0A0D2FEL4</accession>
<feature type="compositionally biased region" description="Low complexity" evidence="1">
    <location>
        <begin position="70"/>
        <end position="89"/>
    </location>
</feature>
<keyword evidence="3" id="KW-1185">Reference proteome</keyword>